<dbReference type="GO" id="GO:0008409">
    <property type="term" value="F:5'-3' exonuclease activity"/>
    <property type="evidence" value="ECO:0007669"/>
    <property type="project" value="InterPro"/>
</dbReference>
<dbReference type="InterPro" id="IPR003156">
    <property type="entry name" value="DHHA1_dom"/>
</dbReference>
<feature type="coiled-coil region" evidence="6">
    <location>
        <begin position="304"/>
        <end position="331"/>
    </location>
</feature>
<gene>
    <name evidence="10" type="primary">recJ</name>
    <name evidence="10" type="ORF">NCTC13294_01110</name>
</gene>
<keyword evidence="4 10" id="KW-0378">Hydrolase</keyword>
<dbReference type="InterPro" id="IPR038763">
    <property type="entry name" value="DHH_sf"/>
</dbReference>
<keyword evidence="6" id="KW-0175">Coiled coil</keyword>
<evidence type="ECO:0000313" key="11">
    <source>
        <dbReference type="Proteomes" id="UP000254572"/>
    </source>
</evidence>
<evidence type="ECO:0000256" key="6">
    <source>
        <dbReference type="SAM" id="Coils"/>
    </source>
</evidence>
<dbReference type="PANTHER" id="PTHR30255:SF2">
    <property type="entry name" value="SINGLE-STRANDED-DNA-SPECIFIC EXONUCLEASE RECJ"/>
    <property type="match status" value="1"/>
</dbReference>
<reference evidence="10 11" key="1">
    <citation type="submission" date="2018-06" db="EMBL/GenBank/DDBJ databases">
        <authorList>
            <consortium name="Pathogen Informatics"/>
            <person name="Doyle S."/>
        </authorList>
    </citation>
    <scope>NUCLEOTIDE SEQUENCE [LARGE SCALE GENOMIC DNA]</scope>
    <source>
        <strain evidence="10 11">NCTC13294</strain>
    </source>
</reference>
<evidence type="ECO:0000256" key="2">
    <source>
        <dbReference type="ARBA" id="ARBA00019841"/>
    </source>
</evidence>
<dbReference type="Pfam" id="PF01368">
    <property type="entry name" value="DHH"/>
    <property type="match status" value="1"/>
</dbReference>
<comment type="similarity">
    <text evidence="1">Belongs to the RecJ family.</text>
</comment>
<sequence>MITPRPLRIDTAALPADWHPLVKNIYASRLNHHDEIEKRLQHLLPPDNLTGLDAALDRLDHAIRAREPILVYGDYDVDGATATALTVRVLRQLGANVAWFIPNRSVHGYGFSLAGLADLPVTPRLILTVDNGTQSHDAIAAARARGIDVVVTDHHLPGETLPPANAIVNPNRRDCPFAGKHLAGVGVAFYLLLALRSRLLADNRWPDTLRLSDYLDLVALGTVADLVPLDYNNRILVNHGLARIRSGHGNTGINALMAVANLDPARLTAQDIAFSLAPRLNALGRLGDMADGVALLLAKDRQTALDYAQQCDDLNRDRKALENEAVQEAARQVSPALPLAAAYDPAWHEGIIGILAARLKSRFARPALVATDSGETGWIKASLRSVSAVPLVPLLDSAARDLPSAALRYGGHAAAAGLSVQREHYPALIAAINRAFAERYGATVPPEPVYIDGELPATLLNLNWARYLERLEPWGAALPVPVFANPFEVLDCRLLGSAHTRLVLRELDSDNVYNASWFFHTADYKSGTRLRIAYQLQVNRFYRDERLDLLVQYAEAL</sequence>
<dbReference type="GO" id="GO:0003676">
    <property type="term" value="F:nucleic acid binding"/>
    <property type="evidence" value="ECO:0007669"/>
    <property type="project" value="InterPro"/>
</dbReference>
<dbReference type="NCBIfam" id="TIGR00644">
    <property type="entry name" value="recJ"/>
    <property type="match status" value="1"/>
</dbReference>
<dbReference type="Gene3D" id="3.90.1640.30">
    <property type="match status" value="1"/>
</dbReference>
<keyword evidence="5 10" id="KW-0269">Exonuclease</keyword>
<protein>
    <recommendedName>
        <fullName evidence="2">Single-stranded-DNA-specific exonuclease RecJ</fullName>
    </recommendedName>
</protein>
<proteinExistence type="inferred from homology"/>
<dbReference type="Proteomes" id="UP000254572">
    <property type="component" value="Unassembled WGS sequence"/>
</dbReference>
<evidence type="ECO:0000256" key="5">
    <source>
        <dbReference type="ARBA" id="ARBA00022839"/>
    </source>
</evidence>
<evidence type="ECO:0000256" key="1">
    <source>
        <dbReference type="ARBA" id="ARBA00005915"/>
    </source>
</evidence>
<dbReference type="InterPro" id="IPR001667">
    <property type="entry name" value="DDH_dom"/>
</dbReference>
<dbReference type="OrthoDB" id="9809852at2"/>
<evidence type="ECO:0000259" key="8">
    <source>
        <dbReference type="Pfam" id="PF02272"/>
    </source>
</evidence>
<dbReference type="PANTHER" id="PTHR30255">
    <property type="entry name" value="SINGLE-STRANDED-DNA-SPECIFIC EXONUCLEASE RECJ"/>
    <property type="match status" value="1"/>
</dbReference>
<dbReference type="EMBL" id="UFUW01000001">
    <property type="protein sequence ID" value="SUX21876.1"/>
    <property type="molecule type" value="Genomic_DNA"/>
</dbReference>
<dbReference type="GO" id="GO:0006310">
    <property type="term" value="P:DNA recombination"/>
    <property type="evidence" value="ECO:0007669"/>
    <property type="project" value="InterPro"/>
</dbReference>
<dbReference type="RefSeq" id="WP_115611437.1">
    <property type="nucleotide sequence ID" value="NZ_UFUW01000001.1"/>
</dbReference>
<evidence type="ECO:0000256" key="3">
    <source>
        <dbReference type="ARBA" id="ARBA00022722"/>
    </source>
</evidence>
<evidence type="ECO:0000259" key="7">
    <source>
        <dbReference type="Pfam" id="PF01368"/>
    </source>
</evidence>
<evidence type="ECO:0000259" key="9">
    <source>
        <dbReference type="Pfam" id="PF17768"/>
    </source>
</evidence>
<feature type="domain" description="DDH" evidence="7">
    <location>
        <begin position="69"/>
        <end position="222"/>
    </location>
</feature>
<dbReference type="InterPro" id="IPR041122">
    <property type="entry name" value="RecJ_OB"/>
</dbReference>
<dbReference type="SUPFAM" id="SSF64182">
    <property type="entry name" value="DHH phosphoesterases"/>
    <property type="match status" value="1"/>
</dbReference>
<organism evidence="10 11">
    <name type="scientific">Cardiobacterium valvarum</name>
    <dbReference type="NCBI Taxonomy" id="194702"/>
    <lineage>
        <taxon>Bacteria</taxon>
        <taxon>Pseudomonadati</taxon>
        <taxon>Pseudomonadota</taxon>
        <taxon>Gammaproteobacteria</taxon>
        <taxon>Cardiobacteriales</taxon>
        <taxon>Cardiobacteriaceae</taxon>
        <taxon>Cardiobacterium</taxon>
    </lineage>
</organism>
<feature type="domain" description="RecJ OB" evidence="9">
    <location>
        <begin position="451"/>
        <end position="552"/>
    </location>
</feature>
<accession>A0A381E5U2</accession>
<dbReference type="InterPro" id="IPR004610">
    <property type="entry name" value="RecJ"/>
</dbReference>
<keyword evidence="11" id="KW-1185">Reference proteome</keyword>
<evidence type="ECO:0000256" key="4">
    <source>
        <dbReference type="ARBA" id="ARBA00022801"/>
    </source>
</evidence>
<dbReference type="Gene3D" id="3.10.310.30">
    <property type="match status" value="1"/>
</dbReference>
<feature type="domain" description="DHHA1" evidence="8">
    <location>
        <begin position="339"/>
        <end position="437"/>
    </location>
</feature>
<keyword evidence="3" id="KW-0540">Nuclease</keyword>
<dbReference type="Pfam" id="PF17768">
    <property type="entry name" value="RecJ_OB"/>
    <property type="match status" value="1"/>
</dbReference>
<dbReference type="InterPro" id="IPR051673">
    <property type="entry name" value="SSDNA_exonuclease_RecJ"/>
</dbReference>
<evidence type="ECO:0000313" key="10">
    <source>
        <dbReference type="EMBL" id="SUX21876.1"/>
    </source>
</evidence>
<dbReference type="GO" id="GO:0006281">
    <property type="term" value="P:DNA repair"/>
    <property type="evidence" value="ECO:0007669"/>
    <property type="project" value="InterPro"/>
</dbReference>
<dbReference type="Pfam" id="PF02272">
    <property type="entry name" value="DHHA1"/>
    <property type="match status" value="1"/>
</dbReference>
<dbReference type="AlphaFoldDB" id="A0A381E5U2"/>
<name>A0A381E5U2_9GAMM</name>